<name>A0ABR3JIH1_9AGAR</name>
<evidence type="ECO:0000313" key="2">
    <source>
        <dbReference type="EMBL" id="KAL0955419.1"/>
    </source>
</evidence>
<gene>
    <name evidence="2" type="ORF">HGRIS_001665</name>
</gene>
<keyword evidence="3" id="KW-1185">Reference proteome</keyword>
<dbReference type="Pfam" id="PF12937">
    <property type="entry name" value="F-box-like"/>
    <property type="match status" value="1"/>
</dbReference>
<reference evidence="3" key="1">
    <citation type="submission" date="2024-06" db="EMBL/GenBank/DDBJ databases">
        <title>Multi-omics analyses provide insights into the biosynthesis of the anticancer antibiotic pleurotin in Hohenbuehelia grisea.</title>
        <authorList>
            <person name="Weaver J.A."/>
            <person name="Alberti F."/>
        </authorList>
    </citation>
    <scope>NUCLEOTIDE SEQUENCE [LARGE SCALE GENOMIC DNA]</scope>
    <source>
        <strain evidence="3">T-177</strain>
    </source>
</reference>
<accession>A0ABR3JIH1</accession>
<dbReference type="SUPFAM" id="SSF52047">
    <property type="entry name" value="RNI-like"/>
    <property type="match status" value="1"/>
</dbReference>
<dbReference type="PANTHER" id="PTHR38926:SF72">
    <property type="entry name" value="IM:7136021-RELATED"/>
    <property type="match status" value="1"/>
</dbReference>
<dbReference type="SUPFAM" id="SSF81383">
    <property type="entry name" value="F-box domain"/>
    <property type="match status" value="1"/>
</dbReference>
<proteinExistence type="predicted"/>
<evidence type="ECO:0000313" key="3">
    <source>
        <dbReference type="Proteomes" id="UP001556367"/>
    </source>
</evidence>
<feature type="domain" description="F-box" evidence="1">
    <location>
        <begin position="13"/>
        <end position="51"/>
    </location>
</feature>
<dbReference type="Proteomes" id="UP001556367">
    <property type="component" value="Unassembled WGS sequence"/>
</dbReference>
<dbReference type="Gene3D" id="1.20.1280.50">
    <property type="match status" value="1"/>
</dbReference>
<dbReference type="InterPro" id="IPR032675">
    <property type="entry name" value="LRR_dom_sf"/>
</dbReference>
<dbReference type="InterPro" id="IPR036047">
    <property type="entry name" value="F-box-like_dom_sf"/>
</dbReference>
<comment type="caution">
    <text evidence="2">The sequence shown here is derived from an EMBL/GenBank/DDBJ whole genome shotgun (WGS) entry which is preliminary data.</text>
</comment>
<sequence length="562" mass="63820">MNIPASSRALATDEILCNILGACDTSTLYSCMTVCKQWSGIALDDLWYDIDEPLDLFKLFTGLSSEDTEEGVIHKFQGQPRPHEMDRFINYCSRIRCLRFRSLSDDWCHPVRSVACMPFPMPILPRLRELEWTTPPAHSEGLLDASVSFMQPSVLKFIYRSSPLVTADGFDGYFHAIRLRMPNLQTFELHMRDDLLYSIRSWDLVLNLLRDLTNIRSLVLPTMSESLSYIIPRLAPLPMLKHLSFSPWPYGRLNDQWESGDEVPGWHLEPDSFPNLQKLQMALHYAPIARFLSQTHHPRNLLHLDITSEVPETPDVICQLLGAFASAAPRAESVRLVYRHDRRLPIIFGTATIIPSLVPSLQHIEPLFQCTALKSFKLSHPYSINWQGSDVDRLASAWPSLEFLDLTPCPLWRSCVPNSPLVLNDIIPLAKKCPRLHTLKVYMRVAVSDDYSYPCDDVLGCIIPECPNHFKALQNLTVWDDGFDIMDTAVLLLSHLLHRACCIYAHSGCPQAMLPSARFCEVEVLGVNAALEPMREQRLKSREAVAALQSEIYRLKALVGET</sequence>
<dbReference type="Gene3D" id="3.80.10.10">
    <property type="entry name" value="Ribonuclease Inhibitor"/>
    <property type="match status" value="1"/>
</dbReference>
<organism evidence="2 3">
    <name type="scientific">Hohenbuehelia grisea</name>
    <dbReference type="NCBI Taxonomy" id="104357"/>
    <lineage>
        <taxon>Eukaryota</taxon>
        <taxon>Fungi</taxon>
        <taxon>Dikarya</taxon>
        <taxon>Basidiomycota</taxon>
        <taxon>Agaricomycotina</taxon>
        <taxon>Agaricomycetes</taxon>
        <taxon>Agaricomycetidae</taxon>
        <taxon>Agaricales</taxon>
        <taxon>Pleurotineae</taxon>
        <taxon>Pleurotaceae</taxon>
        <taxon>Hohenbuehelia</taxon>
    </lineage>
</organism>
<protein>
    <recommendedName>
        <fullName evidence="1">F-box domain-containing protein</fullName>
    </recommendedName>
</protein>
<dbReference type="PANTHER" id="PTHR38926">
    <property type="entry name" value="F-BOX DOMAIN CONTAINING PROTEIN, EXPRESSED"/>
    <property type="match status" value="1"/>
</dbReference>
<evidence type="ECO:0000259" key="1">
    <source>
        <dbReference type="Pfam" id="PF12937"/>
    </source>
</evidence>
<dbReference type="InterPro" id="IPR001810">
    <property type="entry name" value="F-box_dom"/>
</dbReference>
<dbReference type="EMBL" id="JASNQZ010000006">
    <property type="protein sequence ID" value="KAL0955419.1"/>
    <property type="molecule type" value="Genomic_DNA"/>
</dbReference>